<accession>A0A4P6JY69</accession>
<sequence length="244" mass="28349">MQERARRRDAGMLQVTERDILALTWIAEQYCMSYDQLQRLLALLSPATPKRPEKVAPSTAQNAVERWLQLGYIDLPHKVIREHSTYVWLSRKGLRELALPYAYYQPKPSTVRHLYAVNTIRLHLQRAALSIEWNAQRAIRLHTKERPLPDAELRGRSSPLIALRVIEQPRLTMLMLQDELTTVKALASRYPRLWYFVPAQVQEPLLTAIRQHEGSGYVSQSSHGLLSDYIVWYSLEAQQIARQE</sequence>
<reference evidence="1 2" key="1">
    <citation type="submission" date="2019-01" db="EMBL/GenBank/DDBJ databases">
        <title>Ktedonosporobacter rubrisoli SCAWS-G2.</title>
        <authorList>
            <person name="Huang Y."/>
            <person name="Yan B."/>
        </authorList>
    </citation>
    <scope>NUCLEOTIDE SEQUENCE [LARGE SCALE GENOMIC DNA]</scope>
    <source>
        <strain evidence="1 2">SCAWS-G2</strain>
    </source>
</reference>
<dbReference type="EMBL" id="CP035758">
    <property type="protein sequence ID" value="QBD80455.1"/>
    <property type="molecule type" value="Genomic_DNA"/>
</dbReference>
<dbReference type="OrthoDB" id="171260at2"/>
<dbReference type="Proteomes" id="UP000290365">
    <property type="component" value="Chromosome"/>
</dbReference>
<dbReference type="KEGG" id="kbs:EPA93_32580"/>
<proteinExistence type="predicted"/>
<gene>
    <name evidence="1" type="ORF">EPA93_32580</name>
</gene>
<dbReference type="AlphaFoldDB" id="A0A4P6JY69"/>
<name>A0A4P6JY69_KTERU</name>
<evidence type="ECO:0000313" key="2">
    <source>
        <dbReference type="Proteomes" id="UP000290365"/>
    </source>
</evidence>
<organism evidence="1 2">
    <name type="scientific">Ktedonosporobacter rubrisoli</name>
    <dbReference type="NCBI Taxonomy" id="2509675"/>
    <lineage>
        <taxon>Bacteria</taxon>
        <taxon>Bacillati</taxon>
        <taxon>Chloroflexota</taxon>
        <taxon>Ktedonobacteria</taxon>
        <taxon>Ktedonobacterales</taxon>
        <taxon>Ktedonosporobacteraceae</taxon>
        <taxon>Ktedonosporobacter</taxon>
    </lineage>
</organism>
<dbReference type="RefSeq" id="WP_129891519.1">
    <property type="nucleotide sequence ID" value="NZ_CP035758.1"/>
</dbReference>
<keyword evidence="2" id="KW-1185">Reference proteome</keyword>
<evidence type="ECO:0000313" key="1">
    <source>
        <dbReference type="EMBL" id="QBD80455.1"/>
    </source>
</evidence>
<protein>
    <submittedName>
        <fullName evidence="1">Uncharacterized protein</fullName>
    </submittedName>
</protein>